<dbReference type="Proteomes" id="UP000298471">
    <property type="component" value="Unassembled WGS sequence"/>
</dbReference>
<accession>A0A4Z0QHE0</accession>
<dbReference type="RefSeq" id="WP_135393976.1">
    <property type="nucleotide sequence ID" value="NZ_SRMB01000001.1"/>
</dbReference>
<sequence length="958" mass="106131">MDLSLPRSAGKWVIVLMVSALALLGLPFAAKATHIRAGDIQAKSDTTYPFGDKRNNPRRIFFKMVTYTDSRSTADSEEITIFYGDGTSSGLNRIKRFSKVLVTEDTYRNVYYFEHTYNADRSYVVSYIGENRNTGVQNMSESQNQTFYISTRITIDPGIGINRSPVLNAPAIDKASINQVFLHNPAGSDADGDSLSYELRVSQQAGFVESTIANNNTPIVRTTTGFVFPHQVSPPGTRVPYLNDPGGEGAIFTMDAVTGQMVWNSPNRLGDFNVAFVVKEWRRTEFGIRLIGEVIRDMQIVVRSTNNRRPTVNIPQDICVVAGVQVRKKVTATDPNNNQIELSAFGGMFGRPVAPATFTQTAFGPSPIAEGIFRWTPECTDIAAQPYLVLFKAQDRPGNGETALIDEKAWRIRVVGPRPENVRAQQNQNNILLTWNRYACQNASSLLIYRKEGPATFPNDTCQTGIPASSGYVRIATLKDVSLQSYLDNGATSQLQRGKTYCYRIYAEFPLPAGGSSLASFETCVTMEGRPSVLTNVTIDRTDRTNGKITVRWTQPAGTGGFQQPYGYTLYRGQGQNATKAQSKVVKTTNDLSDTVFEDLGRNTLDSTFTYFVDFFQKDPTGVAAPLVETSGPASTVRLAGEPTPDARQVTLSWTFNVPWKNTEPGLYTAIYRRDPGSNAFVLLDSVQAATSYVDNGTKRLLTPGAQYYYYVRTIGTYNDPKLPSRLKNLSQELPVLLVPIPCPPVVTIKSDCEQFKQRVLNRPGYFPAPGETYTNELSWELNTAAPTGCSTNIAYYRIFYRRTNTQIYTLIDSTRGPETTYSHTGLVEQAGCYKVQAVGAVGNRRSALSEERCVDNCVVFELPNIFTPNGDGINDTFRPRVASPLRKVRFQAFNRWGVKVFEGDSDPNINWTGNATSGEQGKGIQVTDGVYYYLAEVEFADANATKITYKGWVEITH</sequence>
<dbReference type="InterPro" id="IPR036116">
    <property type="entry name" value="FN3_sf"/>
</dbReference>
<dbReference type="OrthoDB" id="1123245at2"/>
<gene>
    <name evidence="1" type="ORF">E5K02_08545</name>
</gene>
<keyword evidence="2" id="KW-1185">Reference proteome</keyword>
<dbReference type="Pfam" id="PF13585">
    <property type="entry name" value="CHU_C"/>
    <property type="match status" value="1"/>
</dbReference>
<protein>
    <submittedName>
        <fullName evidence="1">Gliding motility-associated C-terminal domain-containing protein</fullName>
    </submittedName>
</protein>
<dbReference type="AlphaFoldDB" id="A0A4Z0QHE0"/>
<dbReference type="InterPro" id="IPR013783">
    <property type="entry name" value="Ig-like_fold"/>
</dbReference>
<evidence type="ECO:0000313" key="1">
    <source>
        <dbReference type="EMBL" id="TGE29487.1"/>
    </source>
</evidence>
<dbReference type="Gene3D" id="2.60.40.10">
    <property type="entry name" value="Immunoglobulins"/>
    <property type="match status" value="3"/>
</dbReference>
<proteinExistence type="predicted"/>
<dbReference type="SUPFAM" id="SSF49265">
    <property type="entry name" value="Fibronectin type III"/>
    <property type="match status" value="1"/>
</dbReference>
<organism evidence="1 2">
    <name type="scientific">Hymenobacter metallicola</name>
    <dbReference type="NCBI Taxonomy" id="2563114"/>
    <lineage>
        <taxon>Bacteria</taxon>
        <taxon>Pseudomonadati</taxon>
        <taxon>Bacteroidota</taxon>
        <taxon>Cytophagia</taxon>
        <taxon>Cytophagales</taxon>
        <taxon>Hymenobacteraceae</taxon>
        <taxon>Hymenobacter</taxon>
    </lineage>
</organism>
<dbReference type="EMBL" id="SRMB01000001">
    <property type="protein sequence ID" value="TGE29487.1"/>
    <property type="molecule type" value="Genomic_DNA"/>
</dbReference>
<evidence type="ECO:0000313" key="2">
    <source>
        <dbReference type="Proteomes" id="UP000298471"/>
    </source>
</evidence>
<name>A0A4Z0QHE0_9BACT</name>
<reference evidence="1 2" key="1">
    <citation type="submission" date="2019-04" db="EMBL/GenBank/DDBJ databases">
        <authorList>
            <person name="Feng G."/>
            <person name="Zhang J."/>
            <person name="Zhu H."/>
        </authorList>
    </citation>
    <scope>NUCLEOTIDE SEQUENCE [LARGE SCALE GENOMIC DNA]</scope>
    <source>
        <strain evidence="1 2">9PBR-1</strain>
    </source>
</reference>
<comment type="caution">
    <text evidence="1">The sequence shown here is derived from an EMBL/GenBank/DDBJ whole genome shotgun (WGS) entry which is preliminary data.</text>
</comment>